<evidence type="ECO:0000259" key="1">
    <source>
        <dbReference type="Pfam" id="PF00583"/>
    </source>
</evidence>
<protein>
    <recommendedName>
        <fullName evidence="1">N-acetyltransferase domain-containing protein</fullName>
    </recommendedName>
</protein>
<organism evidence="2 3">
    <name type="scientific">Aquitalea magnusonii</name>
    <dbReference type="NCBI Taxonomy" id="332411"/>
    <lineage>
        <taxon>Bacteria</taxon>
        <taxon>Pseudomonadati</taxon>
        <taxon>Pseudomonadota</taxon>
        <taxon>Betaproteobacteria</taxon>
        <taxon>Neisseriales</taxon>
        <taxon>Chromobacteriaceae</taxon>
        <taxon>Aquitalea</taxon>
    </lineage>
</organism>
<name>A0A3G9GJI0_9NEIS</name>
<proteinExistence type="predicted"/>
<dbReference type="GO" id="GO:0016747">
    <property type="term" value="F:acyltransferase activity, transferring groups other than amino-acyl groups"/>
    <property type="evidence" value="ECO:0007669"/>
    <property type="project" value="InterPro"/>
</dbReference>
<evidence type="ECO:0000313" key="2">
    <source>
        <dbReference type="EMBL" id="BBF85556.1"/>
    </source>
</evidence>
<dbReference type="InterPro" id="IPR016181">
    <property type="entry name" value="Acyl_CoA_acyltransferase"/>
</dbReference>
<feature type="domain" description="N-acetyltransferase" evidence="1">
    <location>
        <begin position="2"/>
        <end position="28"/>
    </location>
</feature>
<sequence>MLATDPAMQAQGLGKQMLRHAEAYATEHLFDSDCGFNMMRL</sequence>
<keyword evidence="3" id="KW-1185">Reference proteome</keyword>
<evidence type="ECO:0000313" key="3">
    <source>
        <dbReference type="Proteomes" id="UP000198290"/>
    </source>
</evidence>
<dbReference type="CDD" id="cd04301">
    <property type="entry name" value="NAT_SF"/>
    <property type="match status" value="1"/>
</dbReference>
<dbReference type="KEGG" id="amah:DLM_1940"/>
<dbReference type="AlphaFoldDB" id="A0A3G9GJI0"/>
<dbReference type="EMBL" id="AP018823">
    <property type="protein sequence ID" value="BBF85556.1"/>
    <property type="molecule type" value="Genomic_DNA"/>
</dbReference>
<dbReference type="SUPFAM" id="SSF55729">
    <property type="entry name" value="Acyl-CoA N-acyltransferases (Nat)"/>
    <property type="match status" value="1"/>
</dbReference>
<reference evidence="3" key="1">
    <citation type="journal article" date="2017" name="Biotechnol. Biofuels">
        <title>Evaluation of environmental bacterial communities as a factor affecting the growth of duckweed Lemna minor.</title>
        <authorList>
            <person name="Ishizawa H."/>
            <person name="Kuroda M."/>
            <person name="Morikawa M."/>
            <person name="Ike M."/>
        </authorList>
    </citation>
    <scope>NUCLEOTIDE SEQUENCE [LARGE SCALE GENOMIC DNA]</scope>
    <source>
        <strain evidence="3">H3</strain>
    </source>
</reference>
<dbReference type="Pfam" id="PF00583">
    <property type="entry name" value="Acetyltransf_1"/>
    <property type="match status" value="1"/>
</dbReference>
<dbReference type="InterPro" id="IPR000182">
    <property type="entry name" value="GNAT_dom"/>
</dbReference>
<dbReference type="Proteomes" id="UP000198290">
    <property type="component" value="Chromosome"/>
</dbReference>
<reference evidence="2 3" key="2">
    <citation type="journal article" date="2017" name="Genome Announc.">
        <title>Draft genome sequence of Aquitalea magnusonii strain H3, a plant growth-promoting bacterium of duckweed Lemna minor.</title>
        <authorList>
            <person name="Ishizawa H."/>
            <person name="Kuroda M."/>
            <person name="Ike M."/>
        </authorList>
    </citation>
    <scope>NUCLEOTIDE SEQUENCE [LARGE SCALE GENOMIC DNA]</scope>
    <source>
        <strain evidence="2 3">H3</strain>
    </source>
</reference>
<accession>A0A3G9GJI0</accession>
<dbReference type="Gene3D" id="3.40.630.30">
    <property type="match status" value="1"/>
</dbReference>
<gene>
    <name evidence="2" type="ORF">DLM_1940</name>
</gene>
<reference evidence="3" key="3">
    <citation type="journal article" date="2017" name="Plant Physiol. Biochem.">
        <title>Differential oxidative and antioxidative response of duckweed Lemna minor toward plant growth promoting/inhibiting bacteria.</title>
        <authorList>
            <person name="Ishizawa H."/>
            <person name="Kuroda M."/>
            <person name="Morikawa M."/>
            <person name="Ike M."/>
        </authorList>
    </citation>
    <scope>NUCLEOTIDE SEQUENCE [LARGE SCALE GENOMIC DNA]</scope>
    <source>
        <strain evidence="3">H3</strain>
    </source>
</reference>